<feature type="region of interest" description="Disordered" evidence="1">
    <location>
        <begin position="1"/>
        <end position="21"/>
    </location>
</feature>
<dbReference type="AlphaFoldDB" id="M3FEU3"/>
<protein>
    <submittedName>
        <fullName evidence="2">Uncharacterized protein</fullName>
    </submittedName>
</protein>
<sequence length="42" mass="4333">MSDKSAERMTPGRRWGVTGRGGAALSVVTAVAGKTPEPPPRP</sequence>
<dbReference type="Proteomes" id="UP000030760">
    <property type="component" value="Unassembled WGS sequence"/>
</dbReference>
<gene>
    <name evidence="2" type="ORF">SBD_7091</name>
</gene>
<evidence type="ECO:0000256" key="1">
    <source>
        <dbReference type="SAM" id="MobiDB-lite"/>
    </source>
</evidence>
<organism evidence="2 3">
    <name type="scientific">Streptomyces bottropensis ATCC 25435</name>
    <dbReference type="NCBI Taxonomy" id="1054862"/>
    <lineage>
        <taxon>Bacteria</taxon>
        <taxon>Bacillati</taxon>
        <taxon>Actinomycetota</taxon>
        <taxon>Actinomycetes</taxon>
        <taxon>Kitasatosporales</taxon>
        <taxon>Streptomycetaceae</taxon>
        <taxon>Streptomyces</taxon>
    </lineage>
</organism>
<evidence type="ECO:0000313" key="3">
    <source>
        <dbReference type="Proteomes" id="UP000030760"/>
    </source>
</evidence>
<evidence type="ECO:0000313" key="2">
    <source>
        <dbReference type="EMBL" id="EMF51385.1"/>
    </source>
</evidence>
<accession>M3FEU3</accession>
<reference evidence="3" key="1">
    <citation type="journal article" date="2013" name="Genome Announc.">
        <title>Draft Genome Sequence of Streptomyces bottropensis ATCC 25435, a Bottromycin-Producing Actinomycete.</title>
        <authorList>
            <person name="Zhang H."/>
            <person name="Zhou W."/>
            <person name="Zhuang Y."/>
            <person name="Liang X."/>
            <person name="Liu T."/>
        </authorList>
    </citation>
    <scope>NUCLEOTIDE SEQUENCE [LARGE SCALE GENOMIC DNA]</scope>
    <source>
        <strain evidence="3">ATCC 25435</strain>
    </source>
</reference>
<name>M3FEU3_9ACTN</name>
<proteinExistence type="predicted"/>
<dbReference type="EMBL" id="KB405096">
    <property type="protein sequence ID" value="EMF51385.1"/>
    <property type="molecule type" value="Genomic_DNA"/>
</dbReference>